<feature type="transmembrane region" description="Helical" evidence="1">
    <location>
        <begin position="23"/>
        <end position="44"/>
    </location>
</feature>
<dbReference type="AlphaFoldDB" id="A0A811LRP5"/>
<evidence type="ECO:0000256" key="1">
    <source>
        <dbReference type="SAM" id="Phobius"/>
    </source>
</evidence>
<dbReference type="Proteomes" id="UP000614601">
    <property type="component" value="Unassembled WGS sequence"/>
</dbReference>
<comment type="caution">
    <text evidence="2">The sequence shown here is derived from an EMBL/GenBank/DDBJ whole genome shotgun (WGS) entry which is preliminary data.</text>
</comment>
<name>A0A811LRP5_9BILA</name>
<reference evidence="2" key="1">
    <citation type="submission" date="2020-09" db="EMBL/GenBank/DDBJ databases">
        <authorList>
            <person name="Kikuchi T."/>
        </authorList>
    </citation>
    <scope>NUCLEOTIDE SEQUENCE</scope>
    <source>
        <strain evidence="2">SH1</strain>
    </source>
</reference>
<keyword evidence="3" id="KW-1185">Reference proteome</keyword>
<keyword evidence="1" id="KW-0812">Transmembrane</keyword>
<keyword evidence="1" id="KW-1133">Transmembrane helix</keyword>
<evidence type="ECO:0000313" key="2">
    <source>
        <dbReference type="EMBL" id="CAD5231019.1"/>
    </source>
</evidence>
<protein>
    <submittedName>
        <fullName evidence="2">Uncharacterized protein</fullName>
    </submittedName>
</protein>
<keyword evidence="1" id="KW-0472">Membrane</keyword>
<feature type="transmembrane region" description="Helical" evidence="1">
    <location>
        <begin position="56"/>
        <end position="75"/>
    </location>
</feature>
<feature type="transmembrane region" description="Helical" evidence="1">
    <location>
        <begin position="205"/>
        <end position="226"/>
    </location>
</feature>
<dbReference type="Proteomes" id="UP000783686">
    <property type="component" value="Unassembled WGS sequence"/>
</dbReference>
<feature type="transmembrane region" description="Helical" evidence="1">
    <location>
        <begin position="247"/>
        <end position="269"/>
    </location>
</feature>
<feature type="transmembrane region" description="Helical" evidence="1">
    <location>
        <begin position="107"/>
        <end position="125"/>
    </location>
</feature>
<sequence length="340" mass="39607">MQFNLTYIPMILPSERLRTIACVYAWIVHIFNAGYMIFTINIVIYCSPSKVGVYKYYVVWSNFCLTIMMMLFASYEIEMLGYYKQAVARGVVEFFNMPQLGIVLQNIAYAFFESNVVIVLCRFVYRWAQATSKERIVNFMSGQWFLLLLILLCSALICKTISLSFNHQANSEAFKKEFPSDDPVLKAYIMEHAINVVEPNQFDFIFQQVVFPCVILAGTFCTIQCYRMQCSPLAPRLSHTTRQMYKLLINVLVFEQLYVVFYCIIPFMFTKYFIPPKYAAIAEFIILRACYLYPTFVMTFTLAFYRQYRSGVVSFFGRIRVSNSLVPSVSSHHDLAMSIY</sequence>
<feature type="transmembrane region" description="Helical" evidence="1">
    <location>
        <begin position="281"/>
        <end position="305"/>
    </location>
</feature>
<gene>
    <name evidence="2" type="ORF">BOKJ2_LOCUS14432</name>
</gene>
<organism evidence="2 3">
    <name type="scientific">Bursaphelenchus okinawaensis</name>
    <dbReference type="NCBI Taxonomy" id="465554"/>
    <lineage>
        <taxon>Eukaryota</taxon>
        <taxon>Metazoa</taxon>
        <taxon>Ecdysozoa</taxon>
        <taxon>Nematoda</taxon>
        <taxon>Chromadorea</taxon>
        <taxon>Rhabditida</taxon>
        <taxon>Tylenchina</taxon>
        <taxon>Tylenchomorpha</taxon>
        <taxon>Aphelenchoidea</taxon>
        <taxon>Aphelenchoididae</taxon>
        <taxon>Bursaphelenchus</taxon>
    </lineage>
</organism>
<dbReference type="EMBL" id="CAJFCW020000006">
    <property type="protein sequence ID" value="CAG9128310.1"/>
    <property type="molecule type" value="Genomic_DNA"/>
</dbReference>
<feature type="transmembrane region" description="Helical" evidence="1">
    <location>
        <begin position="145"/>
        <end position="165"/>
    </location>
</feature>
<dbReference type="EMBL" id="CAJFDH010000006">
    <property type="protein sequence ID" value="CAD5231019.1"/>
    <property type="molecule type" value="Genomic_DNA"/>
</dbReference>
<evidence type="ECO:0000313" key="3">
    <source>
        <dbReference type="Proteomes" id="UP000614601"/>
    </source>
</evidence>
<accession>A0A811LRP5</accession>
<proteinExistence type="predicted"/>